<dbReference type="Gene3D" id="3.60.15.10">
    <property type="entry name" value="Ribonuclease Z/Hydroxyacylglutathione hydrolase-like"/>
    <property type="match status" value="1"/>
</dbReference>
<dbReference type="CDD" id="cd07721">
    <property type="entry name" value="yflN-like_MBL-fold"/>
    <property type="match status" value="1"/>
</dbReference>
<dbReference type="Proteomes" id="UP000183180">
    <property type="component" value="Unassembled WGS sequence"/>
</dbReference>
<gene>
    <name evidence="2" type="ORF">SAMN04488548_134160</name>
</gene>
<evidence type="ECO:0000313" key="3">
    <source>
        <dbReference type="Proteomes" id="UP000183180"/>
    </source>
</evidence>
<reference evidence="2 3" key="1">
    <citation type="submission" date="2016-10" db="EMBL/GenBank/DDBJ databases">
        <authorList>
            <person name="de Groot N.N."/>
        </authorList>
    </citation>
    <scope>NUCLEOTIDE SEQUENCE [LARGE SCALE GENOMIC DNA]</scope>
    <source>
        <strain evidence="2 3">DSM 44215</strain>
    </source>
</reference>
<dbReference type="OrthoDB" id="2971563at2"/>
<dbReference type="PANTHER" id="PTHR42951">
    <property type="entry name" value="METALLO-BETA-LACTAMASE DOMAIN-CONTAINING"/>
    <property type="match status" value="1"/>
</dbReference>
<dbReference type="InterPro" id="IPR050855">
    <property type="entry name" value="NDM-1-like"/>
</dbReference>
<dbReference type="InterPro" id="IPR036866">
    <property type="entry name" value="RibonucZ/Hydroxyglut_hydro"/>
</dbReference>
<dbReference type="SUPFAM" id="SSF56281">
    <property type="entry name" value="Metallo-hydrolase/oxidoreductase"/>
    <property type="match status" value="1"/>
</dbReference>
<feature type="domain" description="Metallo-beta-lactamase" evidence="1">
    <location>
        <begin position="18"/>
        <end position="228"/>
    </location>
</feature>
<organism evidence="2 3">
    <name type="scientific">Gordonia westfalica</name>
    <dbReference type="NCBI Taxonomy" id="158898"/>
    <lineage>
        <taxon>Bacteria</taxon>
        <taxon>Bacillati</taxon>
        <taxon>Actinomycetota</taxon>
        <taxon>Actinomycetes</taxon>
        <taxon>Mycobacteriales</taxon>
        <taxon>Gordoniaceae</taxon>
        <taxon>Gordonia</taxon>
    </lineage>
</organism>
<dbReference type="RefSeq" id="WP_074848731.1">
    <property type="nucleotide sequence ID" value="NZ_FNLM01000034.1"/>
</dbReference>
<dbReference type="AlphaFoldDB" id="A0A1H2GXE0"/>
<accession>A0A1H2GXE0</accession>
<dbReference type="STRING" id="158898.SAMN04488548_134160"/>
<dbReference type="EMBL" id="FNLM01000034">
    <property type="protein sequence ID" value="SDU24286.1"/>
    <property type="molecule type" value="Genomic_DNA"/>
</dbReference>
<evidence type="ECO:0000313" key="2">
    <source>
        <dbReference type="EMBL" id="SDU24286.1"/>
    </source>
</evidence>
<sequence length="248" mass="26986">MVFQRDVAPGIHRLEHAYTNQYLVEVDDRLVIVDAGLPRSYGPLVEAIHHLGRDVDAVSALIITHGHFDHVGTARRLAKQWRIPVHVHRDDAWLAAHPYRYAHENTTRGGVPLRNPPSWKLLSRMAFAGALTVRGINTSKVSVFDDDAVLPGEAEVVPTHGHTFGHVSLYYPDRDAVISGDALVTLDPYTAAYGPRMIAGSATADLERNRASLDALAATGAKSVLPGHGVPWHHGVAAAVERARHTDG</sequence>
<dbReference type="InterPro" id="IPR001279">
    <property type="entry name" value="Metallo-B-lactamas"/>
</dbReference>
<dbReference type="PANTHER" id="PTHR42951:SF4">
    <property type="entry name" value="ACYL-COENZYME A THIOESTERASE MBLAC2"/>
    <property type="match status" value="1"/>
</dbReference>
<dbReference type="Pfam" id="PF00753">
    <property type="entry name" value="Lactamase_B"/>
    <property type="match status" value="1"/>
</dbReference>
<evidence type="ECO:0000259" key="1">
    <source>
        <dbReference type="SMART" id="SM00849"/>
    </source>
</evidence>
<name>A0A1H2GXE0_9ACTN</name>
<protein>
    <submittedName>
        <fullName evidence="2">Glyoxylase, beta-lactamase superfamily II</fullName>
    </submittedName>
</protein>
<proteinExistence type="predicted"/>
<dbReference type="SMART" id="SM00849">
    <property type="entry name" value="Lactamase_B"/>
    <property type="match status" value="1"/>
</dbReference>